<dbReference type="AlphaFoldDB" id="A0A7U9TGT3"/>
<evidence type="ECO:0000313" key="2">
    <source>
        <dbReference type="Proteomes" id="UP000620133"/>
    </source>
</evidence>
<dbReference type="RefSeq" id="WP_176238740.1">
    <property type="nucleotide sequence ID" value="NZ_AP024412.1"/>
</dbReference>
<evidence type="ECO:0000313" key="1">
    <source>
        <dbReference type="EMBL" id="BCR35910.1"/>
    </source>
</evidence>
<protein>
    <recommendedName>
        <fullName evidence="3">Mpv17/PMP22 family protein</fullName>
    </recommendedName>
</protein>
<organism evidence="1 2">
    <name type="scientific">Mariniplasma anaerobium</name>
    <dbReference type="NCBI Taxonomy" id="2735436"/>
    <lineage>
        <taxon>Bacteria</taxon>
        <taxon>Bacillati</taxon>
        <taxon>Mycoplasmatota</taxon>
        <taxon>Mollicutes</taxon>
        <taxon>Acholeplasmatales</taxon>
        <taxon>Acholeplasmataceae</taxon>
        <taxon>Mariniplasma</taxon>
    </lineage>
</organism>
<keyword evidence="2" id="KW-1185">Reference proteome</keyword>
<gene>
    <name evidence="1" type="ORF">MPAN_008030</name>
</gene>
<name>A0A7U9TGT3_9MOLU</name>
<evidence type="ECO:0008006" key="3">
    <source>
        <dbReference type="Google" id="ProtNLM"/>
    </source>
</evidence>
<sequence length="225" mass="25504">MKKSDILWVLILISLSLIVIIPQSRLVFEKSTASYPYLMGFLKTAILASLGERLVHRIKTGSYFGDHGILLKFVVWGFLGMVFVIIFKLFSSGVASAQAANLLPSIQNASFIASLLTAFMISFLMNIFFAPTFMLFHRITDTYIELGDGNLKKVIHVPFEQVTHHIDFPHFLNFVVLKTIPLFWIPAHTITFLLPENYRVLMAAYLSVVLGFLLSMTKKRVKNND</sequence>
<dbReference type="EMBL" id="AP024412">
    <property type="protein sequence ID" value="BCR35910.1"/>
    <property type="molecule type" value="Genomic_DNA"/>
</dbReference>
<proteinExistence type="predicted"/>
<dbReference type="KEGG" id="manr:MPAN_008030"/>
<reference evidence="1" key="1">
    <citation type="submission" date="2021-01" db="EMBL/GenBank/DDBJ databases">
        <title>Draft genome sequence of Acholeplasmataceae bacterium strain Mahy22.</title>
        <authorList>
            <person name="Watanabe M."/>
            <person name="Kojima H."/>
            <person name="Fukui M."/>
        </authorList>
    </citation>
    <scope>NUCLEOTIDE SEQUENCE</scope>
    <source>
        <strain evidence="1">Mahy22</strain>
    </source>
</reference>
<dbReference type="Proteomes" id="UP000620133">
    <property type="component" value="Chromosome"/>
</dbReference>
<accession>A0A7U9TGT3</accession>